<dbReference type="OrthoDB" id="18412at2759"/>
<dbReference type="PROSITE" id="PS51083">
    <property type="entry name" value="ZF_HIT"/>
    <property type="match status" value="1"/>
</dbReference>
<keyword evidence="1" id="KW-0862">Zinc</keyword>
<evidence type="ECO:0000256" key="1">
    <source>
        <dbReference type="PROSITE-ProRule" id="PRU00453"/>
    </source>
</evidence>
<dbReference type="CDD" id="cd23024">
    <property type="entry name" value="zf-HIT_ZNHIT2-3"/>
    <property type="match status" value="1"/>
</dbReference>
<keyword evidence="4" id="KW-1185">Reference proteome</keyword>
<proteinExistence type="predicted"/>
<gene>
    <name evidence="3" type="primary">ABSGL_11281.1 scaffold 12295</name>
</gene>
<accession>A0A163JY83</accession>
<dbReference type="InterPro" id="IPR039646">
    <property type="entry name" value="ZNHIT2"/>
</dbReference>
<sequence length="398" mass="45051">MPSLQIIDQETDDTTKIEETSQILCYICQEKAANYICPRCNLRYCSLACYKHQKHASCTETFYKENVMAEMQSLDADDANKKSIQQILRKFEAENDQLALDNDNGDDQPLDTTTDSQALKTLEQRFADMDIATTDAAQIWDLLSPQEQHEFQALTKMDAWQGLDLPDYEPWWMAPVSMVTDLSSSSEETVSDIPALPTAIPALSALTKAPPAPHLVFHLVHVLMTYAYMARQTMGDLADDLKGCSKSVACLSQAVLFSTTPAPPLSNLSDVCTDLRRQINHLQHSTEALDLTLLTDVEHLLTKDYAIRAVGELYQLLDYANKERKRKKISLAARKAYFFMAYANDLGQDQREVLVAAVRTECQRLKMDQDVFEKQRKVARRARDELKRQEGAKIVELV</sequence>
<dbReference type="OMA" id="LMPDYKP"/>
<dbReference type="Proteomes" id="UP000078561">
    <property type="component" value="Unassembled WGS sequence"/>
</dbReference>
<evidence type="ECO:0000259" key="2">
    <source>
        <dbReference type="PROSITE" id="PS51083"/>
    </source>
</evidence>
<dbReference type="PANTHER" id="PTHR15555">
    <property type="entry name" value="ZINC FINGER HIT DOMAIN CONTAINING PROTEIN 2 PROTEIN FON -RELATED"/>
    <property type="match status" value="1"/>
</dbReference>
<name>A0A163JY83_ABSGL</name>
<evidence type="ECO:0000313" key="4">
    <source>
        <dbReference type="Proteomes" id="UP000078561"/>
    </source>
</evidence>
<feature type="domain" description="HIT-type" evidence="2">
    <location>
        <begin position="25"/>
        <end position="58"/>
    </location>
</feature>
<reference evidence="3" key="1">
    <citation type="submission" date="2016-04" db="EMBL/GenBank/DDBJ databases">
        <authorList>
            <person name="Evans L.H."/>
            <person name="Alamgir A."/>
            <person name="Owens N."/>
            <person name="Weber N.D."/>
            <person name="Virtaneva K."/>
            <person name="Barbian K."/>
            <person name="Babar A."/>
            <person name="Rosenke K."/>
        </authorList>
    </citation>
    <scope>NUCLEOTIDE SEQUENCE [LARGE SCALE GENOMIC DNA]</scope>
    <source>
        <strain evidence="3">CBS 101.48</strain>
    </source>
</reference>
<keyword evidence="1" id="KW-0479">Metal-binding</keyword>
<dbReference type="PANTHER" id="PTHR15555:SF0">
    <property type="entry name" value="ZINC FINGER HIT DOMAIN-CONTAINING PROTEIN 2"/>
    <property type="match status" value="1"/>
</dbReference>
<dbReference type="STRING" id="4829.A0A163JY83"/>
<evidence type="ECO:0000313" key="3">
    <source>
        <dbReference type="EMBL" id="SAM05406.1"/>
    </source>
</evidence>
<protein>
    <recommendedName>
        <fullName evidence="2">HIT-type domain-containing protein</fullName>
    </recommendedName>
</protein>
<dbReference type="InterPro" id="IPR007529">
    <property type="entry name" value="Znf_HIT"/>
</dbReference>
<dbReference type="SUPFAM" id="SSF144232">
    <property type="entry name" value="HIT/MYND zinc finger-like"/>
    <property type="match status" value="1"/>
</dbReference>
<dbReference type="EMBL" id="LT554468">
    <property type="protein sequence ID" value="SAM05406.1"/>
    <property type="molecule type" value="Genomic_DNA"/>
</dbReference>
<dbReference type="GO" id="GO:0008270">
    <property type="term" value="F:zinc ion binding"/>
    <property type="evidence" value="ECO:0007669"/>
    <property type="project" value="UniProtKB-UniRule"/>
</dbReference>
<dbReference type="Gene3D" id="3.30.60.190">
    <property type="match status" value="1"/>
</dbReference>
<keyword evidence="1" id="KW-0863">Zinc-finger</keyword>
<dbReference type="Pfam" id="PF04438">
    <property type="entry name" value="zf-HIT"/>
    <property type="match status" value="1"/>
</dbReference>
<dbReference type="AlphaFoldDB" id="A0A163JY83"/>
<dbReference type="InParanoid" id="A0A163JY83"/>
<organism evidence="3">
    <name type="scientific">Absidia glauca</name>
    <name type="common">Pin mould</name>
    <dbReference type="NCBI Taxonomy" id="4829"/>
    <lineage>
        <taxon>Eukaryota</taxon>
        <taxon>Fungi</taxon>
        <taxon>Fungi incertae sedis</taxon>
        <taxon>Mucoromycota</taxon>
        <taxon>Mucoromycotina</taxon>
        <taxon>Mucoromycetes</taxon>
        <taxon>Mucorales</taxon>
        <taxon>Cunninghamellaceae</taxon>
        <taxon>Absidia</taxon>
    </lineage>
</organism>